<dbReference type="AlphaFoldDB" id="A0A8I1SIZ7"/>
<name>A0A8I1SIZ7_9PROT</name>
<protein>
    <submittedName>
        <fullName evidence="2">Uncharacterized protein</fullName>
    </submittedName>
</protein>
<feature type="region of interest" description="Disordered" evidence="1">
    <location>
        <begin position="1"/>
        <end position="21"/>
    </location>
</feature>
<evidence type="ECO:0000313" key="3">
    <source>
        <dbReference type="Proteomes" id="UP000664405"/>
    </source>
</evidence>
<evidence type="ECO:0000313" key="2">
    <source>
        <dbReference type="EMBL" id="MBN8197842.1"/>
    </source>
</evidence>
<accession>A0A8I1SIZ7</accession>
<sequence>MPEFDPTAPLSFAHPDPDRPAKEAALRAMPEDAFRALYAITRATATRMKAAGDMEALYGLTRGMKTLQRIGGERGIILKATRIGFLKGAGIEVPGDFDQMGQAEIVKTFEDGN</sequence>
<dbReference type="EMBL" id="JAEKJW010000003">
    <property type="protein sequence ID" value="MBN8197842.1"/>
    <property type="molecule type" value="Genomic_DNA"/>
</dbReference>
<reference evidence="2" key="1">
    <citation type="submission" date="2020-12" db="EMBL/GenBank/DDBJ databases">
        <title>Oil enriched cultivation method for isolating marine PHA-producing bacteria.</title>
        <authorList>
            <person name="Zheng W."/>
            <person name="Yu S."/>
            <person name="Huang Y."/>
        </authorList>
    </citation>
    <scope>NUCLEOTIDE SEQUENCE</scope>
    <source>
        <strain evidence="2">SY-2-3</strain>
    </source>
</reference>
<proteinExistence type="predicted"/>
<evidence type="ECO:0000256" key="1">
    <source>
        <dbReference type="SAM" id="MobiDB-lite"/>
    </source>
</evidence>
<gene>
    <name evidence="2" type="ORF">JF547_15345</name>
</gene>
<comment type="caution">
    <text evidence="2">The sequence shown here is derived from an EMBL/GenBank/DDBJ whole genome shotgun (WGS) entry which is preliminary data.</text>
</comment>
<dbReference type="Proteomes" id="UP000664405">
    <property type="component" value="Unassembled WGS sequence"/>
</dbReference>
<dbReference type="RefSeq" id="WP_206927927.1">
    <property type="nucleotide sequence ID" value="NZ_JAEKJW010000003.1"/>
</dbReference>
<organism evidence="2 3">
    <name type="scientific">Thalassospira povalilytica</name>
    <dbReference type="NCBI Taxonomy" id="732237"/>
    <lineage>
        <taxon>Bacteria</taxon>
        <taxon>Pseudomonadati</taxon>
        <taxon>Pseudomonadota</taxon>
        <taxon>Alphaproteobacteria</taxon>
        <taxon>Rhodospirillales</taxon>
        <taxon>Thalassospiraceae</taxon>
        <taxon>Thalassospira</taxon>
    </lineage>
</organism>